<feature type="transmembrane region" description="Helical" evidence="7">
    <location>
        <begin position="183"/>
        <end position="201"/>
    </location>
</feature>
<evidence type="ECO:0000256" key="6">
    <source>
        <dbReference type="ARBA" id="ARBA00023136"/>
    </source>
</evidence>
<feature type="transmembrane region" description="Helical" evidence="7">
    <location>
        <begin position="143"/>
        <end position="163"/>
    </location>
</feature>
<dbReference type="AlphaFoldDB" id="A0A2V1HPF8"/>
<feature type="domain" description="ABC transmembrane type-1" evidence="9">
    <location>
        <begin position="106"/>
        <end position="298"/>
    </location>
</feature>
<feature type="transmembrane region" description="Helical" evidence="7">
    <location>
        <begin position="277"/>
        <end position="297"/>
    </location>
</feature>
<dbReference type="EMBL" id="QEOP01000002">
    <property type="protein sequence ID" value="PVZ94486.1"/>
    <property type="molecule type" value="Genomic_DNA"/>
</dbReference>
<dbReference type="CDD" id="cd06261">
    <property type="entry name" value="TM_PBP2"/>
    <property type="match status" value="1"/>
</dbReference>
<comment type="similarity">
    <text evidence="7">Belongs to the binding-protein-dependent transport system permease family.</text>
</comment>
<feature type="transmembrane region" description="Helical" evidence="7">
    <location>
        <begin position="39"/>
        <end position="61"/>
    </location>
</feature>
<evidence type="ECO:0000256" key="2">
    <source>
        <dbReference type="ARBA" id="ARBA00022448"/>
    </source>
</evidence>
<keyword evidence="5 7" id="KW-1133">Transmembrane helix</keyword>
<keyword evidence="4 7" id="KW-0812">Transmembrane</keyword>
<evidence type="ECO:0000256" key="8">
    <source>
        <dbReference type="SAM" id="MobiDB-lite"/>
    </source>
</evidence>
<feature type="region of interest" description="Disordered" evidence="8">
    <location>
        <begin position="1"/>
        <end position="27"/>
    </location>
</feature>
<dbReference type="PANTHER" id="PTHR43744:SF6">
    <property type="entry name" value="ABC TRANSPORTER PERMEASE PROTEIN YESQ-RELATED"/>
    <property type="match status" value="1"/>
</dbReference>
<keyword evidence="11" id="KW-1185">Reference proteome</keyword>
<sequence>MTTTPAARISPDLLEPSGSRGRRRRGGLFMPRRATNSRLLAGWARHAITIAVLVVMLYPVVWMIDASFKPDAQIGSTLLPFQGPFTLENYADGLNPTSTLNFGLYFFNSFVLAILAVIGNVVACTLTGYAFARLNFPFKKTLFAVLMGTLLLPYQVTIVPQYILFNELGWLNTYLPLVVPKFLATDAFFVFLTVQFIRGLPRELDEAARLDGAGDWGIFRRIIVPLLGPAIATTAMFTFIATWNDFLGPRLYLSNTALYTVPQGLVQFVDSTGQSSIGTLFAMATLSITPLVGFFLASQRLLTQGIATTGLK</sequence>
<evidence type="ECO:0000256" key="4">
    <source>
        <dbReference type="ARBA" id="ARBA00022692"/>
    </source>
</evidence>
<evidence type="ECO:0000256" key="1">
    <source>
        <dbReference type="ARBA" id="ARBA00004651"/>
    </source>
</evidence>
<evidence type="ECO:0000313" key="11">
    <source>
        <dbReference type="Proteomes" id="UP000244893"/>
    </source>
</evidence>
<dbReference type="InterPro" id="IPR035906">
    <property type="entry name" value="MetI-like_sf"/>
</dbReference>
<keyword evidence="3" id="KW-1003">Cell membrane</keyword>
<proteinExistence type="inferred from homology"/>
<gene>
    <name evidence="10" type="ORF">DDQ50_12335</name>
</gene>
<dbReference type="PROSITE" id="PS50928">
    <property type="entry name" value="ABC_TM1"/>
    <property type="match status" value="1"/>
</dbReference>
<evidence type="ECO:0000256" key="7">
    <source>
        <dbReference type="RuleBase" id="RU363032"/>
    </source>
</evidence>
<keyword evidence="2 7" id="KW-0813">Transport</keyword>
<comment type="caution">
    <text evidence="10">The sequence shown here is derived from an EMBL/GenBank/DDBJ whole genome shotgun (WGS) entry which is preliminary data.</text>
</comment>
<name>A0A2V1HPF8_9MICO</name>
<dbReference type="RefSeq" id="WP_116756997.1">
    <property type="nucleotide sequence ID" value="NZ_JBHUEX010000001.1"/>
</dbReference>
<comment type="subcellular location">
    <subcellularLocation>
        <location evidence="1 7">Cell membrane</location>
        <topology evidence="1 7">Multi-pass membrane protein</topology>
    </subcellularLocation>
</comment>
<evidence type="ECO:0000259" key="9">
    <source>
        <dbReference type="PROSITE" id="PS50928"/>
    </source>
</evidence>
<reference evidence="10 11" key="1">
    <citation type="submission" date="2018-05" db="EMBL/GenBank/DDBJ databases">
        <title>Amnibacterium sp. M8JJ-5, whole genome shotgun sequence.</title>
        <authorList>
            <person name="Tuo L."/>
        </authorList>
    </citation>
    <scope>NUCLEOTIDE SEQUENCE [LARGE SCALE GENOMIC DNA]</scope>
    <source>
        <strain evidence="10 11">M8JJ-5</strain>
    </source>
</reference>
<keyword evidence="6 7" id="KW-0472">Membrane</keyword>
<protein>
    <submittedName>
        <fullName evidence="10">Sugar ABC transporter permease</fullName>
    </submittedName>
</protein>
<dbReference type="GO" id="GO:0055085">
    <property type="term" value="P:transmembrane transport"/>
    <property type="evidence" value="ECO:0007669"/>
    <property type="project" value="InterPro"/>
</dbReference>
<dbReference type="PANTHER" id="PTHR43744">
    <property type="entry name" value="ABC TRANSPORTER PERMEASE PROTEIN MG189-RELATED-RELATED"/>
    <property type="match status" value="1"/>
</dbReference>
<organism evidence="10 11">
    <name type="scientific">Amnibacterium flavum</name>
    <dbReference type="NCBI Taxonomy" id="2173173"/>
    <lineage>
        <taxon>Bacteria</taxon>
        <taxon>Bacillati</taxon>
        <taxon>Actinomycetota</taxon>
        <taxon>Actinomycetes</taxon>
        <taxon>Micrococcales</taxon>
        <taxon>Microbacteriaceae</taxon>
        <taxon>Amnibacterium</taxon>
    </lineage>
</organism>
<dbReference type="Gene3D" id="1.10.3720.10">
    <property type="entry name" value="MetI-like"/>
    <property type="match status" value="1"/>
</dbReference>
<feature type="transmembrane region" description="Helical" evidence="7">
    <location>
        <begin position="222"/>
        <end position="243"/>
    </location>
</feature>
<dbReference type="Pfam" id="PF00528">
    <property type="entry name" value="BPD_transp_1"/>
    <property type="match status" value="1"/>
</dbReference>
<evidence type="ECO:0000256" key="5">
    <source>
        <dbReference type="ARBA" id="ARBA00022989"/>
    </source>
</evidence>
<evidence type="ECO:0000313" key="10">
    <source>
        <dbReference type="EMBL" id="PVZ94486.1"/>
    </source>
</evidence>
<evidence type="ECO:0000256" key="3">
    <source>
        <dbReference type="ARBA" id="ARBA00022475"/>
    </source>
</evidence>
<dbReference type="OrthoDB" id="2063054at2"/>
<feature type="transmembrane region" description="Helical" evidence="7">
    <location>
        <begin position="105"/>
        <end position="131"/>
    </location>
</feature>
<accession>A0A2V1HPF8</accession>
<dbReference type="GO" id="GO:0005886">
    <property type="term" value="C:plasma membrane"/>
    <property type="evidence" value="ECO:0007669"/>
    <property type="project" value="UniProtKB-SubCell"/>
</dbReference>
<dbReference type="Proteomes" id="UP000244893">
    <property type="component" value="Unassembled WGS sequence"/>
</dbReference>
<dbReference type="SUPFAM" id="SSF161098">
    <property type="entry name" value="MetI-like"/>
    <property type="match status" value="1"/>
</dbReference>
<dbReference type="InterPro" id="IPR000515">
    <property type="entry name" value="MetI-like"/>
</dbReference>